<evidence type="ECO:0000259" key="14">
    <source>
        <dbReference type="Pfam" id="PF04565"/>
    </source>
</evidence>
<evidence type="ECO:0000256" key="5">
    <source>
        <dbReference type="ARBA" id="ARBA00048552"/>
    </source>
</evidence>
<dbReference type="Gene3D" id="3.90.1100.10">
    <property type="match status" value="2"/>
</dbReference>
<dbReference type="PROSITE" id="PS01166">
    <property type="entry name" value="RNA_POL_BETA"/>
    <property type="match status" value="1"/>
</dbReference>
<dbReference type="EMBL" id="JAYXUD010000021">
    <property type="protein sequence ID" value="MEC6900393.1"/>
    <property type="molecule type" value="Genomic_DNA"/>
</dbReference>
<evidence type="ECO:0000256" key="1">
    <source>
        <dbReference type="ARBA" id="ARBA00022478"/>
    </source>
</evidence>
<dbReference type="InterPro" id="IPR015712">
    <property type="entry name" value="DNA-dir_RNA_pol_su2"/>
</dbReference>
<dbReference type="InterPro" id="IPR007644">
    <property type="entry name" value="RNA_pol_bsu_protrusion"/>
</dbReference>
<comment type="caution">
    <text evidence="16">The sequence shown here is derived from an EMBL/GenBank/DDBJ whole genome shotgun (WGS) entry which is preliminary data.</text>
</comment>
<feature type="domain" description="RNA polymerase Rpb2" evidence="12">
    <location>
        <begin position="151"/>
        <end position="222"/>
    </location>
</feature>
<evidence type="ECO:0000313" key="17">
    <source>
        <dbReference type="Proteomes" id="UP001339429"/>
    </source>
</evidence>
<dbReference type="InterPro" id="IPR014724">
    <property type="entry name" value="RNA_pol_RPB2_OB-fold"/>
</dbReference>
<dbReference type="NCBIfam" id="NF001616">
    <property type="entry name" value="PRK00405.1"/>
    <property type="match status" value="1"/>
</dbReference>
<dbReference type="Pfam" id="PF04561">
    <property type="entry name" value="RNA_pol_Rpb2_2"/>
    <property type="match status" value="2"/>
</dbReference>
<feature type="domain" description="RNA polymerase Rpb2" evidence="12">
    <location>
        <begin position="338"/>
        <end position="454"/>
    </location>
</feature>
<keyword evidence="9" id="KW-0175">Coiled coil</keyword>
<dbReference type="RefSeq" id="WP_327770150.1">
    <property type="nucleotide sequence ID" value="NZ_JAYXUC010000015.1"/>
</dbReference>
<feature type="domain" description="DNA-directed RNA polymerase beta subunit external 1" evidence="15">
    <location>
        <begin position="591"/>
        <end position="656"/>
    </location>
</feature>
<dbReference type="Gene3D" id="2.40.270.10">
    <property type="entry name" value="DNA-directed RNA polymerase, subunit 2, domain 6"/>
    <property type="match status" value="1"/>
</dbReference>
<keyword evidence="3 6" id="KW-0548">Nucleotidyltransferase</keyword>
<evidence type="ECO:0000259" key="12">
    <source>
        <dbReference type="Pfam" id="PF04561"/>
    </source>
</evidence>
<evidence type="ECO:0000256" key="4">
    <source>
        <dbReference type="ARBA" id="ARBA00023163"/>
    </source>
</evidence>
<dbReference type="InterPro" id="IPR007120">
    <property type="entry name" value="DNA-dir_RNAP_su2_dom"/>
</dbReference>
<comment type="catalytic activity">
    <reaction evidence="5 6 8">
        <text>RNA(n) + a ribonucleoside 5'-triphosphate = RNA(n+1) + diphosphate</text>
        <dbReference type="Rhea" id="RHEA:21248"/>
        <dbReference type="Rhea" id="RHEA-COMP:14527"/>
        <dbReference type="Rhea" id="RHEA-COMP:17342"/>
        <dbReference type="ChEBI" id="CHEBI:33019"/>
        <dbReference type="ChEBI" id="CHEBI:61557"/>
        <dbReference type="ChEBI" id="CHEBI:140395"/>
        <dbReference type="EC" id="2.7.7.6"/>
    </reaction>
</comment>
<reference evidence="16 17" key="1">
    <citation type="submission" date="2024-01" db="EMBL/GenBank/DDBJ databases">
        <title>Active colonisers of the gastrointestinal tract of Atlantic salmon farmed in a warm water region.</title>
        <authorList>
            <person name="Bowman J.P."/>
        </authorList>
    </citation>
    <scope>NUCLEOTIDE SEQUENCE [LARGE SCALE GENOMIC DNA]</scope>
    <source>
        <strain evidence="16 17">S4MW1</strain>
    </source>
</reference>
<dbReference type="Gene3D" id="2.40.50.150">
    <property type="match status" value="1"/>
</dbReference>
<dbReference type="NCBIfam" id="TIGR02013">
    <property type="entry name" value="rpoB"/>
    <property type="match status" value="1"/>
</dbReference>
<evidence type="ECO:0000256" key="3">
    <source>
        <dbReference type="ARBA" id="ARBA00022695"/>
    </source>
</evidence>
<dbReference type="Gene3D" id="2.40.50.100">
    <property type="match status" value="1"/>
</dbReference>
<proteinExistence type="inferred from homology"/>
<evidence type="ECO:0000256" key="9">
    <source>
        <dbReference type="SAM" id="Coils"/>
    </source>
</evidence>
<keyword evidence="2 6" id="KW-0808">Transferase</keyword>
<feature type="coiled-coil region" evidence="9">
    <location>
        <begin position="1004"/>
        <end position="1031"/>
    </location>
</feature>
<feature type="domain" description="RNA polymerase Rpb2" evidence="11">
    <location>
        <begin position="1265"/>
        <end position="1340"/>
    </location>
</feature>
<dbReference type="Gene3D" id="3.90.1110.10">
    <property type="entry name" value="RNA polymerase Rpb2, domain 2"/>
    <property type="match status" value="1"/>
</dbReference>
<comment type="subunit">
    <text evidence="6 8">The RNAP catalytic core consists of 2 alpha, 1 beta, 1 beta' and 1 omega subunit. When a sigma factor is associated with the core the holoenzyme is formed, which can initiate transcription.</text>
</comment>
<keyword evidence="17" id="KW-1185">Reference proteome</keyword>
<dbReference type="GO" id="GO:0000428">
    <property type="term" value="C:DNA-directed RNA polymerase complex"/>
    <property type="evidence" value="ECO:0007669"/>
    <property type="project" value="UniProtKB-KW"/>
</dbReference>
<evidence type="ECO:0000259" key="13">
    <source>
        <dbReference type="Pfam" id="PF04563"/>
    </source>
</evidence>
<dbReference type="Pfam" id="PF00562">
    <property type="entry name" value="RNA_pol_Rpb2_6"/>
    <property type="match status" value="1"/>
</dbReference>
<feature type="domain" description="RNA polymerase Rpb2" evidence="14">
    <location>
        <begin position="513"/>
        <end position="580"/>
    </location>
</feature>
<evidence type="ECO:0000259" key="15">
    <source>
        <dbReference type="Pfam" id="PF10385"/>
    </source>
</evidence>
<dbReference type="Proteomes" id="UP001339429">
    <property type="component" value="Unassembled WGS sequence"/>
</dbReference>
<feature type="domain" description="RNA polymerase beta subunit protrusion" evidence="13">
    <location>
        <begin position="27"/>
        <end position="499"/>
    </location>
</feature>
<comment type="similarity">
    <text evidence="6 7">Belongs to the RNA polymerase beta chain family.</text>
</comment>
<dbReference type="Pfam" id="PF04563">
    <property type="entry name" value="RNA_pol_Rpb2_1"/>
    <property type="match status" value="1"/>
</dbReference>
<evidence type="ECO:0000259" key="11">
    <source>
        <dbReference type="Pfam" id="PF04560"/>
    </source>
</evidence>
<accession>A0ABU6LP04</accession>
<dbReference type="EC" id="2.7.7.6" evidence="6 8"/>
<dbReference type="GO" id="GO:0003899">
    <property type="term" value="F:DNA-directed RNA polymerase activity"/>
    <property type="evidence" value="ECO:0007669"/>
    <property type="project" value="UniProtKB-EC"/>
</dbReference>
<dbReference type="InterPro" id="IPR042107">
    <property type="entry name" value="DNA-dir_RNA_pol_bsu_ext_1_sf"/>
</dbReference>
<evidence type="ECO:0000256" key="7">
    <source>
        <dbReference type="RuleBase" id="RU000434"/>
    </source>
</evidence>
<keyword evidence="4 6" id="KW-0804">Transcription</keyword>
<gene>
    <name evidence="6 16" type="primary">rpoB</name>
    <name evidence="16" type="ORF">VXS00_17235</name>
</gene>
<evidence type="ECO:0000259" key="10">
    <source>
        <dbReference type="Pfam" id="PF00562"/>
    </source>
</evidence>
<organism evidence="16 17">
    <name type="scientific">Photobacterium piscicola</name>
    <dbReference type="NCBI Taxonomy" id="1378299"/>
    <lineage>
        <taxon>Bacteria</taxon>
        <taxon>Pseudomonadati</taxon>
        <taxon>Pseudomonadota</taxon>
        <taxon>Gammaproteobacteria</taxon>
        <taxon>Vibrionales</taxon>
        <taxon>Vibrionaceae</taxon>
        <taxon>Photobacterium</taxon>
    </lineage>
</organism>
<dbReference type="InterPro" id="IPR037034">
    <property type="entry name" value="RNA_pol_Rpb2_2_sf"/>
</dbReference>
<dbReference type="InterPro" id="IPR007121">
    <property type="entry name" value="RNA_pol_bsu_CS"/>
</dbReference>
<dbReference type="InterPro" id="IPR019462">
    <property type="entry name" value="DNA-dir_RNA_pol_bsu_external_1"/>
</dbReference>
<dbReference type="InterPro" id="IPR010243">
    <property type="entry name" value="RNA_pol_bsu_bac"/>
</dbReference>
<sequence length="1341" mass="149647">MVYSYTEKKRIRKDFGKRPQVLDAPYLLSIQLDSFQKFIEQDPEGHYGLEAAFRSVFPIQSYNGNSELQYVSYRLGEPVFDVKECQIRGVTYSAPLRVKLRLVMYDRDAPAGTVKDIKEQEVYMGEIPLMTDNGTFVINGTERVIVSQLHRSPGVFFDSDKGKTHSSGKVLYNARVIPYRGSWLDFEFDPKDNLFVRIDRRRKLPASIILRALSYTTEQILDMFFDKINFEVRGKSLVMELVPDRLRGETASFDIEANGTVYVEQGRRITARHIRQLAKDGIDSIEVPVEYIVGKIAARDYINEETGELIVTANQELSLEALALLSQAGHKSIQVLFTNDLDHGPYMSETLRVDNSTDRLSALVEIYRMMRPGEPPTREAADQLFESLFFSEDRYDLSAVGRMKFNSSLLREEITGPGILSNDDIIEVMKKLIDIRNGKGEVDDIDHLGNRRIRSVGEMAENQFRVGLVRVERAVKERLSLGDLDAIMPQDLINAKPISAAVKEFFGSSQLSQFMDQNNPLSEVTHKRRISALGPGGLTRERAGFEVRDVHATHYGRLCPIETPEGPNIGLINSLSVFARCNPYGFLETPYRKVVDGKVSDQIEYLSAIEEGLYVIAQANAALNEDGSFADELITARQKGDSGLHPRDHVQYMDVATNQVVSVAASLIPFLEHDDANRALMGANMQRQAVPTIRADKPLVGTGIERQIGVDSGVTAVAKRGGQVQSVDASRIVIKVNEDELIPGEAGIDIYNLTKYTRSNQNTCINQRPTVLPGEPVARGDVLADGPSTDLGELALGQNMRIAFMPWNGYNFEDSILVSERVVQEDRFTTIHIQELSCVARDTKLGSEEITADIPNVGEAALSKLDESGIVYIGAEVKGGDILVGKVTPKGETQLTPEEKLLRAIFGEKASDVKDSSLRVPGSVTGTIIDVQVFTRDGVEKDKRALEIEEMQLKEAKKDITEEFQILEGGLLARVRTLLLSAGYGEDKISSMNRDTLFAQTLDDESLQNQLEQLAEQYDELKAEFDKKFETKRRKITQGDDLAPGVLKIVKVYLAVRRRIQPGDKMAGRHGNKGVISKINPVEDMPYDEKGQTVDIVLNPLGVPSRMNIGQILETHLGLAAKGIGDKLNDMLKEQQELHKFRNFLQRVYNLGDTRQKVDIAELSDDEVRTLVQNLRKGLPIATPVFDGAPESSIKELLQLGDLPTSGQLKLFDGRTGDAFERPVTVGYMYMLKLNHLVDDKMHARSTGSYSLVTQQPLGGKAQFGGQRFGEMEVWALEAYGAAYTLQEMLTVKSDDVNGRTKMYKNIVDGDHRMEPGMPESFNVLLKEIRSLGINIELEDK</sequence>
<dbReference type="Gene3D" id="2.30.150.10">
    <property type="entry name" value="DNA-directed RNA polymerase, beta subunit, external 1 domain"/>
    <property type="match status" value="1"/>
</dbReference>
<name>A0ABU6LP04_9GAMM</name>
<evidence type="ECO:0000256" key="6">
    <source>
        <dbReference type="HAMAP-Rule" id="MF_01321"/>
    </source>
</evidence>
<evidence type="ECO:0000313" key="16">
    <source>
        <dbReference type="EMBL" id="MEC6900393.1"/>
    </source>
</evidence>
<dbReference type="InterPro" id="IPR007642">
    <property type="entry name" value="RNA_pol_Rpb2_2"/>
</dbReference>
<dbReference type="Pfam" id="PF04565">
    <property type="entry name" value="RNA_pol_Rpb2_3"/>
    <property type="match status" value="1"/>
</dbReference>
<dbReference type="InterPro" id="IPR007641">
    <property type="entry name" value="RNA_pol_Rpb2_7"/>
</dbReference>
<evidence type="ECO:0000256" key="8">
    <source>
        <dbReference type="RuleBase" id="RU363031"/>
    </source>
</evidence>
<dbReference type="InterPro" id="IPR007645">
    <property type="entry name" value="RNA_pol_Rpb2_3"/>
</dbReference>
<feature type="coiled-coil region" evidence="9">
    <location>
        <begin position="936"/>
        <end position="963"/>
    </location>
</feature>
<comment type="function">
    <text evidence="6 8">DNA-dependent RNA polymerase catalyzes the transcription of DNA into RNA using the four ribonucleoside triphosphates as substrates.</text>
</comment>
<dbReference type="SUPFAM" id="SSF64484">
    <property type="entry name" value="beta and beta-prime subunits of DNA dependent RNA-polymerase"/>
    <property type="match status" value="1"/>
</dbReference>
<dbReference type="Gene3D" id="3.90.1800.10">
    <property type="entry name" value="RNA polymerase alpha subunit dimerisation domain"/>
    <property type="match status" value="1"/>
</dbReference>
<dbReference type="Pfam" id="PF04560">
    <property type="entry name" value="RNA_pol_Rpb2_7"/>
    <property type="match status" value="1"/>
</dbReference>
<evidence type="ECO:0000256" key="2">
    <source>
        <dbReference type="ARBA" id="ARBA00022679"/>
    </source>
</evidence>
<dbReference type="CDD" id="cd00653">
    <property type="entry name" value="RNA_pol_B_RPB2"/>
    <property type="match status" value="1"/>
</dbReference>
<dbReference type="InterPro" id="IPR037033">
    <property type="entry name" value="DNA-dir_RNAP_su2_hyb_sf"/>
</dbReference>
<dbReference type="Pfam" id="PF10385">
    <property type="entry name" value="RNA_pol_Rpb2_45"/>
    <property type="match status" value="1"/>
</dbReference>
<protein>
    <recommendedName>
        <fullName evidence="6 8">DNA-directed RNA polymerase subunit beta</fullName>
        <shortName evidence="6">RNAP subunit beta</shortName>
        <ecNumber evidence="6 8">2.7.7.6</ecNumber>
    </recommendedName>
    <alternativeName>
        <fullName evidence="6">RNA polymerase subunit beta</fullName>
    </alternativeName>
    <alternativeName>
        <fullName evidence="6">Transcriptase subunit beta</fullName>
    </alternativeName>
</protein>
<dbReference type="HAMAP" id="MF_01321">
    <property type="entry name" value="RNApol_bact_RpoB"/>
    <property type="match status" value="1"/>
</dbReference>
<keyword evidence="1 6" id="KW-0240">DNA-directed RNA polymerase</keyword>
<feature type="domain" description="DNA-directed RNA polymerase subunit 2 hybrid-binding" evidence="10">
    <location>
        <begin position="717"/>
        <end position="1263"/>
    </location>
</feature>
<dbReference type="PANTHER" id="PTHR20856">
    <property type="entry name" value="DNA-DIRECTED RNA POLYMERASE I SUBUNIT 2"/>
    <property type="match status" value="1"/>
</dbReference>